<gene>
    <name evidence="5 7" type="primary">nuoH</name>
    <name evidence="7" type="ORF">AMYX_26320</name>
</gene>
<accession>A0A7I9VNC1</accession>
<evidence type="ECO:0000256" key="3">
    <source>
        <dbReference type="ARBA" id="ARBA00022989"/>
    </source>
</evidence>
<organism evidence="7 8">
    <name type="scientific">Anaeromyxobacter diazotrophicus</name>
    <dbReference type="NCBI Taxonomy" id="2590199"/>
    <lineage>
        <taxon>Bacteria</taxon>
        <taxon>Pseudomonadati</taxon>
        <taxon>Myxococcota</taxon>
        <taxon>Myxococcia</taxon>
        <taxon>Myxococcales</taxon>
        <taxon>Cystobacterineae</taxon>
        <taxon>Anaeromyxobacteraceae</taxon>
        <taxon>Anaeromyxobacter</taxon>
    </lineage>
</organism>
<dbReference type="GO" id="GO:0048038">
    <property type="term" value="F:quinone binding"/>
    <property type="evidence" value="ECO:0007669"/>
    <property type="project" value="UniProtKB-KW"/>
</dbReference>
<proteinExistence type="inferred from homology"/>
<feature type="transmembrane region" description="Helical" evidence="5">
    <location>
        <begin position="212"/>
        <end position="236"/>
    </location>
</feature>
<comment type="similarity">
    <text evidence="5 6">Belongs to the complex I subunit 1 family.</text>
</comment>
<protein>
    <recommendedName>
        <fullName evidence="5">NADH-quinone oxidoreductase subunit H</fullName>
        <ecNumber evidence="5">7.1.1.-</ecNumber>
    </recommendedName>
    <alternativeName>
        <fullName evidence="5">NADH dehydrogenase I subunit H</fullName>
    </alternativeName>
    <alternativeName>
        <fullName evidence="5">NDH-1 subunit H</fullName>
    </alternativeName>
</protein>
<dbReference type="RefSeq" id="WP_176065923.1">
    <property type="nucleotide sequence ID" value="NZ_BJTG01000006.1"/>
</dbReference>
<dbReference type="Proteomes" id="UP000503640">
    <property type="component" value="Unassembled WGS sequence"/>
</dbReference>
<keyword evidence="8" id="KW-1185">Reference proteome</keyword>
<comment type="caution">
    <text evidence="7">The sequence shown here is derived from an EMBL/GenBank/DDBJ whole genome shotgun (WGS) entry which is preliminary data.</text>
</comment>
<comment type="subunit">
    <text evidence="5">NDH-1 is composed of 14 different subunits. Subunits NuoA, H, J, K, L, M, N constitute the membrane sector of the complex.</text>
</comment>
<feature type="transmembrane region" description="Helical" evidence="5">
    <location>
        <begin position="417"/>
        <end position="435"/>
    </location>
</feature>
<keyword evidence="5" id="KW-1278">Translocase</keyword>
<feature type="transmembrane region" description="Helical" evidence="5">
    <location>
        <begin position="248"/>
        <end position="267"/>
    </location>
</feature>
<evidence type="ECO:0000313" key="7">
    <source>
        <dbReference type="EMBL" id="GEJ57891.1"/>
    </source>
</evidence>
<feature type="transmembrane region" description="Helical" evidence="5">
    <location>
        <begin position="355"/>
        <end position="375"/>
    </location>
</feature>
<reference evidence="8" key="1">
    <citation type="journal article" date="2020" name="Appl. Environ. Microbiol.">
        <title>Diazotrophic Anaeromyxobacter Isolates from Soils.</title>
        <authorList>
            <person name="Masuda Y."/>
            <person name="Yamanaka H."/>
            <person name="Xu Z.X."/>
            <person name="Shiratori Y."/>
            <person name="Aono T."/>
            <person name="Amachi S."/>
            <person name="Senoo K."/>
            <person name="Itoh H."/>
        </authorList>
    </citation>
    <scope>NUCLEOTIDE SEQUENCE [LARGE SCALE GENOMIC DNA]</scope>
    <source>
        <strain evidence="8">R267</strain>
    </source>
</reference>
<evidence type="ECO:0000256" key="2">
    <source>
        <dbReference type="ARBA" id="ARBA00022692"/>
    </source>
</evidence>
<feature type="transmembrane region" description="Helical" evidence="5">
    <location>
        <begin position="296"/>
        <end position="320"/>
    </location>
</feature>
<feature type="transmembrane region" description="Helical" evidence="5">
    <location>
        <begin position="108"/>
        <end position="125"/>
    </location>
</feature>
<name>A0A7I9VNC1_9BACT</name>
<dbReference type="PANTHER" id="PTHR11432:SF3">
    <property type="entry name" value="NADH-UBIQUINONE OXIDOREDUCTASE CHAIN 1"/>
    <property type="match status" value="1"/>
</dbReference>
<keyword evidence="4 5" id="KW-0472">Membrane</keyword>
<keyword evidence="5 6" id="KW-0520">NAD</keyword>
<dbReference type="GO" id="GO:0003954">
    <property type="term" value="F:NADH dehydrogenase activity"/>
    <property type="evidence" value="ECO:0007669"/>
    <property type="project" value="TreeGrafter"/>
</dbReference>
<feature type="transmembrane region" description="Helical" evidence="5">
    <location>
        <begin position="137"/>
        <end position="159"/>
    </location>
</feature>
<dbReference type="Pfam" id="PF00146">
    <property type="entry name" value="NADHdh"/>
    <property type="match status" value="1"/>
</dbReference>
<keyword evidence="3 5" id="KW-1133">Transmembrane helix</keyword>
<dbReference type="InterPro" id="IPR018086">
    <property type="entry name" value="NADH_UbQ_OxRdtase_su1_CS"/>
</dbReference>
<evidence type="ECO:0000256" key="4">
    <source>
        <dbReference type="ARBA" id="ARBA00023136"/>
    </source>
</evidence>
<dbReference type="AlphaFoldDB" id="A0A7I9VNC1"/>
<keyword evidence="5" id="KW-0874">Quinone</keyword>
<feature type="transmembrane region" description="Helical" evidence="5">
    <location>
        <begin position="64"/>
        <end position="88"/>
    </location>
</feature>
<evidence type="ECO:0000256" key="1">
    <source>
        <dbReference type="ARBA" id="ARBA00004141"/>
    </source>
</evidence>
<evidence type="ECO:0000256" key="6">
    <source>
        <dbReference type="RuleBase" id="RU000471"/>
    </source>
</evidence>
<comment type="caution">
    <text evidence="5">Lacks conserved residue(s) required for the propagation of feature annotation.</text>
</comment>
<dbReference type="PANTHER" id="PTHR11432">
    <property type="entry name" value="NADH DEHYDROGENASE SUBUNIT 1"/>
    <property type="match status" value="1"/>
</dbReference>
<dbReference type="InterPro" id="IPR001694">
    <property type="entry name" value="NADH_UbQ_OxRdtase_su1/FPO"/>
</dbReference>
<sequence>MPVNYPPAPKHTPRWMIAVTLAAMVGIPALILGAVLVATPLLQPGVLDAALGFGPETSPWTRDLVYVAAVLGLGFLMVNFGAIFSGAISWYERRVAGRIQSRIGPNRAGFLGFFVWIADAVKMILKEDLVPAEADALLFRAAPYFVLVGFACTFVVLPFGHSLAVTDLDVGIFYVTSVTALTVVGILISGWSSNSKWALFGGMRSAAQVISYEIPAGLAIFVPVAMAGTLSMQGLIRAQGGFPWEWFAFRNPAALVALFILFTSQLAEANRTPFDLPEAESELVAGYLSEYSGFRFAIFFLCEWGNIWVLSAIAVTLFLGGWQIPGVTAEQIDAVRGAATVPALAWWGWNALSLVVFTAKTLVLCNVVVWLRWTLPRIRVDQMMGLCWKYLVPIAFGCLVFTLFWQVGVGARPQLEAITGGVLFAGAVVLALLFGRRVRLNIQAVQGDKFDLSNW</sequence>
<comment type="catalytic activity">
    <reaction evidence="5">
        <text>a quinone + NADH + 5 H(+)(in) = a quinol + NAD(+) + 4 H(+)(out)</text>
        <dbReference type="Rhea" id="RHEA:57888"/>
        <dbReference type="ChEBI" id="CHEBI:15378"/>
        <dbReference type="ChEBI" id="CHEBI:24646"/>
        <dbReference type="ChEBI" id="CHEBI:57540"/>
        <dbReference type="ChEBI" id="CHEBI:57945"/>
        <dbReference type="ChEBI" id="CHEBI:132124"/>
    </reaction>
</comment>
<evidence type="ECO:0000313" key="8">
    <source>
        <dbReference type="Proteomes" id="UP000503640"/>
    </source>
</evidence>
<comment type="subcellular location">
    <subcellularLocation>
        <location evidence="5 6">Cell membrane</location>
        <topology evidence="5 6">Multi-pass membrane protein</topology>
    </subcellularLocation>
    <subcellularLocation>
        <location evidence="1">Membrane</location>
        <topology evidence="1">Multi-pass membrane protein</topology>
    </subcellularLocation>
</comment>
<feature type="transmembrane region" description="Helical" evidence="5">
    <location>
        <begin position="171"/>
        <end position="192"/>
    </location>
</feature>
<dbReference type="GO" id="GO:0009060">
    <property type="term" value="P:aerobic respiration"/>
    <property type="evidence" value="ECO:0007669"/>
    <property type="project" value="TreeGrafter"/>
</dbReference>
<dbReference type="EC" id="7.1.1.-" evidence="5"/>
<dbReference type="GO" id="GO:0016655">
    <property type="term" value="F:oxidoreductase activity, acting on NAD(P)H, quinone or similar compound as acceptor"/>
    <property type="evidence" value="ECO:0007669"/>
    <property type="project" value="UniProtKB-UniRule"/>
</dbReference>
<dbReference type="EMBL" id="BJTG01000006">
    <property type="protein sequence ID" value="GEJ57891.1"/>
    <property type="molecule type" value="Genomic_DNA"/>
</dbReference>
<feature type="transmembrane region" description="Helical" evidence="5">
    <location>
        <begin position="15"/>
        <end position="38"/>
    </location>
</feature>
<keyword evidence="2 5" id="KW-0812">Transmembrane</keyword>
<keyword evidence="5" id="KW-1003">Cell membrane</keyword>
<evidence type="ECO:0000256" key="5">
    <source>
        <dbReference type="HAMAP-Rule" id="MF_01350"/>
    </source>
</evidence>
<dbReference type="GO" id="GO:0005886">
    <property type="term" value="C:plasma membrane"/>
    <property type="evidence" value="ECO:0007669"/>
    <property type="project" value="UniProtKB-SubCell"/>
</dbReference>
<comment type="function">
    <text evidence="5">NDH-1 shuttles electrons from NADH, via FMN and iron-sulfur (Fe-S) centers, to quinones in the respiratory chain. The immediate electron acceptor for the enzyme in this species is believed to be ubiquinone. Couples the redox reaction to proton translocation (for every two electrons transferred, four hydrogen ions are translocated across the cytoplasmic membrane), and thus conserves the redox energy in a proton gradient. This subunit may bind ubiquinone.</text>
</comment>
<dbReference type="HAMAP" id="MF_01350">
    <property type="entry name" value="NDH1_NuoH"/>
    <property type="match status" value="1"/>
</dbReference>
<keyword evidence="5" id="KW-0830">Ubiquinone</keyword>
<feature type="transmembrane region" description="Helical" evidence="5">
    <location>
        <begin position="387"/>
        <end position="405"/>
    </location>
</feature>
<dbReference type="PROSITE" id="PS00668">
    <property type="entry name" value="COMPLEX1_ND1_2"/>
    <property type="match status" value="1"/>
</dbReference>